<dbReference type="AlphaFoldDB" id="A0A9N9LLT9"/>
<sequence length="97" mass="9924">MQLKALLLLTLASLAVSTPTPVESGTETSAARCGYPNGNCYENGCDGKPSTLRCSSGPYAGCECGYNCGSNVGSCYENGCEGVDGRCTGAYLGCNCR</sequence>
<feature type="signal peptide" evidence="1">
    <location>
        <begin position="1"/>
        <end position="17"/>
    </location>
</feature>
<accession>A0A9N9LLT9</accession>
<dbReference type="Proteomes" id="UP000701801">
    <property type="component" value="Unassembled WGS sequence"/>
</dbReference>
<gene>
    <name evidence="2" type="ORF">HYALB_00008720</name>
</gene>
<evidence type="ECO:0000313" key="3">
    <source>
        <dbReference type="Proteomes" id="UP000701801"/>
    </source>
</evidence>
<keyword evidence="3" id="KW-1185">Reference proteome</keyword>
<keyword evidence="1" id="KW-0732">Signal</keyword>
<evidence type="ECO:0000256" key="1">
    <source>
        <dbReference type="SAM" id="SignalP"/>
    </source>
</evidence>
<feature type="chain" id="PRO_5040340912" evidence="1">
    <location>
        <begin position="18"/>
        <end position="97"/>
    </location>
</feature>
<reference evidence="2" key="1">
    <citation type="submission" date="2021-07" db="EMBL/GenBank/DDBJ databases">
        <authorList>
            <person name="Durling M."/>
        </authorList>
    </citation>
    <scope>NUCLEOTIDE SEQUENCE</scope>
</reference>
<name>A0A9N9LLT9_9HELO</name>
<dbReference type="EMBL" id="CAJVRM010000222">
    <property type="protein sequence ID" value="CAG8977539.1"/>
    <property type="molecule type" value="Genomic_DNA"/>
</dbReference>
<dbReference type="OrthoDB" id="4166958at2759"/>
<comment type="caution">
    <text evidence="2">The sequence shown here is derived from an EMBL/GenBank/DDBJ whole genome shotgun (WGS) entry which is preliminary data.</text>
</comment>
<organism evidence="2 3">
    <name type="scientific">Hymenoscyphus albidus</name>
    <dbReference type="NCBI Taxonomy" id="595503"/>
    <lineage>
        <taxon>Eukaryota</taxon>
        <taxon>Fungi</taxon>
        <taxon>Dikarya</taxon>
        <taxon>Ascomycota</taxon>
        <taxon>Pezizomycotina</taxon>
        <taxon>Leotiomycetes</taxon>
        <taxon>Helotiales</taxon>
        <taxon>Helotiaceae</taxon>
        <taxon>Hymenoscyphus</taxon>
    </lineage>
</organism>
<protein>
    <submittedName>
        <fullName evidence="2">Uncharacterized protein</fullName>
    </submittedName>
</protein>
<evidence type="ECO:0000313" key="2">
    <source>
        <dbReference type="EMBL" id="CAG8977539.1"/>
    </source>
</evidence>
<proteinExistence type="predicted"/>